<organism evidence="16 17">
    <name type="scientific">Chlamydia serpentis</name>
    <dbReference type="NCBI Taxonomy" id="1967782"/>
    <lineage>
        <taxon>Bacteria</taxon>
        <taxon>Pseudomonadati</taxon>
        <taxon>Chlamydiota</taxon>
        <taxon>Chlamydiia</taxon>
        <taxon>Chlamydiales</taxon>
        <taxon>Chlamydiaceae</taxon>
        <taxon>Chlamydia/Chlamydophila group</taxon>
        <taxon>Chlamydia</taxon>
    </lineage>
</organism>
<evidence type="ECO:0000256" key="1">
    <source>
        <dbReference type="ARBA" id="ARBA00000843"/>
    </source>
</evidence>
<evidence type="ECO:0000259" key="15">
    <source>
        <dbReference type="SMART" id="SM00478"/>
    </source>
</evidence>
<dbReference type="GO" id="GO:0006284">
    <property type="term" value="P:base-excision repair"/>
    <property type="evidence" value="ECO:0007669"/>
    <property type="project" value="InterPro"/>
</dbReference>
<dbReference type="GO" id="GO:0032357">
    <property type="term" value="F:oxidized purine DNA binding"/>
    <property type="evidence" value="ECO:0007669"/>
    <property type="project" value="TreeGrafter"/>
</dbReference>
<dbReference type="KEGG" id="csee:C10C_0367"/>
<dbReference type="CDD" id="cd00056">
    <property type="entry name" value="ENDO3c"/>
    <property type="match status" value="1"/>
</dbReference>
<dbReference type="SUPFAM" id="SSF48150">
    <property type="entry name" value="DNA-glycosylase"/>
    <property type="match status" value="1"/>
</dbReference>
<sequence>MTKIAFSEQAKNFPVNELKKWFEKNKRPLPWRDNPTPYSVWVSEVMLQQTRAEVVVNYFTQWMKKFPTIESLALAEEEDVIKLWEGLGYYSRARHLLEGARMVMNEFNGHIPDDAISLGQIRGLGPYTIHAILAFAFKRRAAAVDGNVLRVLSRMFLIETSIDLESTRTWISRIAQALLPHKSPEVIAEALIELGACICKKKPKCDLCPVRRSCGAWRENKQLVLPVRHARKKIVFLHRLVAIILYQGSLLVEKRGPKQMMAGLYEFPYSEIESEEALQDIEGFTKKMELYIGSTLQLYGALQEQRHAFTNHKVRLFSLIFTATSLPKLGELHLLSQIDLLAFSSGHKKIKDALLTYLNDAGKKSYRSVDEESCFFSIDKYYSFDGD</sequence>
<dbReference type="InterPro" id="IPR003651">
    <property type="entry name" value="Endonuclease3_FeS-loop_motif"/>
</dbReference>
<dbReference type="GO" id="GO:0035485">
    <property type="term" value="F:adenine/guanine mispair binding"/>
    <property type="evidence" value="ECO:0007669"/>
    <property type="project" value="TreeGrafter"/>
</dbReference>
<evidence type="ECO:0000256" key="5">
    <source>
        <dbReference type="ARBA" id="ARBA00012045"/>
    </source>
</evidence>
<dbReference type="SMART" id="SM00525">
    <property type="entry name" value="FES"/>
    <property type="match status" value="1"/>
</dbReference>
<reference evidence="17" key="1">
    <citation type="submission" date="2017-11" db="EMBL/GenBank/DDBJ databases">
        <authorList>
            <person name="Seth-Smith MB H."/>
        </authorList>
    </citation>
    <scope>NUCLEOTIDE SEQUENCE [LARGE SCALE GENOMIC DNA]</scope>
</reference>
<evidence type="ECO:0000256" key="6">
    <source>
        <dbReference type="ARBA" id="ARBA00022023"/>
    </source>
</evidence>
<comment type="cofactor">
    <cofactor evidence="2">
        <name>[4Fe-4S] cluster</name>
        <dbReference type="ChEBI" id="CHEBI:49883"/>
    </cofactor>
</comment>
<dbReference type="EC" id="3.2.2.31" evidence="5"/>
<keyword evidence="11" id="KW-0408">Iron</keyword>
<evidence type="ECO:0000256" key="8">
    <source>
        <dbReference type="ARBA" id="ARBA00022723"/>
    </source>
</evidence>
<evidence type="ECO:0000256" key="2">
    <source>
        <dbReference type="ARBA" id="ARBA00001966"/>
    </source>
</evidence>
<dbReference type="InterPro" id="IPR029119">
    <property type="entry name" value="MutY_C"/>
</dbReference>
<dbReference type="Pfam" id="PF00730">
    <property type="entry name" value="HhH-GPD"/>
    <property type="match status" value="1"/>
</dbReference>
<proteinExistence type="inferred from homology"/>
<keyword evidence="10" id="KW-0378">Hydrolase</keyword>
<comment type="catalytic activity">
    <reaction evidence="1">
        <text>Hydrolyzes free adenine bases from 7,8-dihydro-8-oxoguanine:adenine mismatched double-stranded DNA, leaving an apurinic site.</text>
        <dbReference type="EC" id="3.2.2.31"/>
    </reaction>
</comment>
<dbReference type="SMART" id="SM00478">
    <property type="entry name" value="ENDO3c"/>
    <property type="match status" value="1"/>
</dbReference>
<evidence type="ECO:0000313" key="16">
    <source>
        <dbReference type="EMBL" id="SPN73537.1"/>
    </source>
</evidence>
<dbReference type="Pfam" id="PF14815">
    <property type="entry name" value="NUDIX_4"/>
    <property type="match status" value="1"/>
</dbReference>
<dbReference type="GO" id="GO:0034039">
    <property type="term" value="F:8-oxo-7,8-dihydroguanine DNA N-glycosylase activity"/>
    <property type="evidence" value="ECO:0007669"/>
    <property type="project" value="TreeGrafter"/>
</dbReference>
<dbReference type="PANTHER" id="PTHR42944">
    <property type="entry name" value="ADENINE DNA GLYCOSYLASE"/>
    <property type="match status" value="1"/>
</dbReference>
<dbReference type="GO" id="GO:0046872">
    <property type="term" value="F:metal ion binding"/>
    <property type="evidence" value="ECO:0007669"/>
    <property type="project" value="UniProtKB-KW"/>
</dbReference>
<dbReference type="SUPFAM" id="SSF55811">
    <property type="entry name" value="Nudix"/>
    <property type="match status" value="1"/>
</dbReference>
<keyword evidence="13" id="KW-0234">DNA repair</keyword>
<name>A0A2R8FBB7_9CHLA</name>
<keyword evidence="8" id="KW-0479">Metal-binding</keyword>
<dbReference type="GO" id="GO:0000701">
    <property type="term" value="F:purine-specific mismatch base pair DNA N-glycosylase activity"/>
    <property type="evidence" value="ECO:0007669"/>
    <property type="project" value="UniProtKB-EC"/>
</dbReference>
<keyword evidence="14" id="KW-0326">Glycosidase</keyword>
<dbReference type="AlphaFoldDB" id="A0A2R8FBB7"/>
<dbReference type="Gene3D" id="3.90.79.10">
    <property type="entry name" value="Nucleoside Triphosphate Pyrophosphohydrolase"/>
    <property type="match status" value="1"/>
</dbReference>
<evidence type="ECO:0000256" key="11">
    <source>
        <dbReference type="ARBA" id="ARBA00023004"/>
    </source>
</evidence>
<evidence type="ECO:0000256" key="13">
    <source>
        <dbReference type="ARBA" id="ARBA00023204"/>
    </source>
</evidence>
<dbReference type="InterPro" id="IPR015797">
    <property type="entry name" value="NUDIX_hydrolase-like_dom_sf"/>
</dbReference>
<dbReference type="RefSeq" id="WP_108896500.1">
    <property type="nucleotide sequence ID" value="NZ_LT993738.1"/>
</dbReference>
<dbReference type="Gene3D" id="1.10.340.30">
    <property type="entry name" value="Hypothetical protein, domain 2"/>
    <property type="match status" value="1"/>
</dbReference>
<evidence type="ECO:0000256" key="4">
    <source>
        <dbReference type="ARBA" id="ARBA00008343"/>
    </source>
</evidence>
<dbReference type="NCBIfam" id="TIGR01084">
    <property type="entry name" value="mutY"/>
    <property type="match status" value="1"/>
</dbReference>
<comment type="similarity">
    <text evidence="4">Belongs to the Nth/MutY family.</text>
</comment>
<keyword evidence="9" id="KW-0227">DNA damage</keyword>
<keyword evidence="17" id="KW-1185">Reference proteome</keyword>
<dbReference type="InterPro" id="IPR011257">
    <property type="entry name" value="DNA_glycosylase"/>
</dbReference>
<dbReference type="InterPro" id="IPR044298">
    <property type="entry name" value="MIG/MutY"/>
</dbReference>
<dbReference type="InterPro" id="IPR023170">
    <property type="entry name" value="HhH_base_excis_C"/>
</dbReference>
<dbReference type="OrthoDB" id="9802365at2"/>
<dbReference type="FunFam" id="1.10.340.30:FF:000002">
    <property type="entry name" value="Adenine DNA glycosylase"/>
    <property type="match status" value="1"/>
</dbReference>
<dbReference type="GO" id="GO:0051539">
    <property type="term" value="F:4 iron, 4 sulfur cluster binding"/>
    <property type="evidence" value="ECO:0007669"/>
    <property type="project" value="UniProtKB-KW"/>
</dbReference>
<accession>A0A2R8FBB7</accession>
<dbReference type="InterPro" id="IPR005760">
    <property type="entry name" value="A/G_AdeGlyc_MutY"/>
</dbReference>
<gene>
    <name evidence="16" type="primary">mutY</name>
    <name evidence="16" type="ORF">C10C_0367</name>
</gene>
<evidence type="ECO:0000256" key="7">
    <source>
        <dbReference type="ARBA" id="ARBA00022485"/>
    </source>
</evidence>
<evidence type="ECO:0000256" key="14">
    <source>
        <dbReference type="ARBA" id="ARBA00023295"/>
    </source>
</evidence>
<comment type="function">
    <text evidence="3">Adenine glycosylase active on G-A mispairs. MutY also corrects error-prone DNA synthesis past GO lesions which are due to the oxidatively damaged form of guanine: 7,8-dihydro-8-oxoguanine (8-oxo-dGTP).</text>
</comment>
<keyword evidence="12" id="KW-0411">Iron-sulfur</keyword>
<protein>
    <recommendedName>
        <fullName evidence="6">Adenine DNA glycosylase</fullName>
        <ecNumber evidence="5">3.2.2.31</ecNumber>
    </recommendedName>
</protein>
<feature type="domain" description="HhH-GPD" evidence="15">
    <location>
        <begin position="46"/>
        <end position="197"/>
    </location>
</feature>
<evidence type="ECO:0000256" key="3">
    <source>
        <dbReference type="ARBA" id="ARBA00002933"/>
    </source>
</evidence>
<dbReference type="GO" id="GO:0006298">
    <property type="term" value="P:mismatch repair"/>
    <property type="evidence" value="ECO:0007669"/>
    <property type="project" value="TreeGrafter"/>
</dbReference>
<dbReference type="PANTHER" id="PTHR42944:SF1">
    <property type="entry name" value="ADENINE DNA GLYCOSYLASE"/>
    <property type="match status" value="1"/>
</dbReference>
<dbReference type="Proteomes" id="UP000244926">
    <property type="component" value="Chromosome I"/>
</dbReference>
<evidence type="ECO:0000256" key="10">
    <source>
        <dbReference type="ARBA" id="ARBA00022801"/>
    </source>
</evidence>
<dbReference type="InterPro" id="IPR003265">
    <property type="entry name" value="HhH-GPD_domain"/>
</dbReference>
<dbReference type="EMBL" id="LT993738">
    <property type="protein sequence ID" value="SPN73537.1"/>
    <property type="molecule type" value="Genomic_DNA"/>
</dbReference>
<dbReference type="Gene3D" id="1.10.1670.10">
    <property type="entry name" value="Helix-hairpin-Helix base-excision DNA repair enzymes (C-terminal)"/>
    <property type="match status" value="1"/>
</dbReference>
<evidence type="ECO:0000256" key="12">
    <source>
        <dbReference type="ARBA" id="ARBA00023014"/>
    </source>
</evidence>
<evidence type="ECO:0000313" key="17">
    <source>
        <dbReference type="Proteomes" id="UP000244926"/>
    </source>
</evidence>
<evidence type="ECO:0000256" key="9">
    <source>
        <dbReference type="ARBA" id="ARBA00022763"/>
    </source>
</evidence>
<keyword evidence="7" id="KW-0004">4Fe-4S</keyword>